<comment type="caution">
    <text evidence="1">The sequence shown here is derived from an EMBL/GenBank/DDBJ whole genome shotgun (WGS) entry which is preliminary data.</text>
</comment>
<dbReference type="AlphaFoldDB" id="A0A1B8YC15"/>
<proteinExistence type="predicted"/>
<keyword evidence="2" id="KW-1185">Reference proteome</keyword>
<dbReference type="Proteomes" id="UP000092665">
    <property type="component" value="Unassembled WGS sequence"/>
</dbReference>
<name>A0A1B8YC15_9GAMM</name>
<sequence>MAASRREAQTFAKNTLKLTEKELKLFEKLCKKAFACKEDALHALRDYGNFSGQLQNPAKD</sequence>
<accession>A0A1B8YC15</accession>
<evidence type="ECO:0000313" key="1">
    <source>
        <dbReference type="EMBL" id="OCA52709.1"/>
    </source>
</evidence>
<gene>
    <name evidence="1" type="ORF">Phpb_04301</name>
</gene>
<reference evidence="2" key="1">
    <citation type="submission" date="2015-11" db="EMBL/GenBank/DDBJ databases">
        <authorList>
            <person name="Tobias N.J."/>
            <person name="Mishra B."/>
            <person name="Gupta D.K."/>
            <person name="Thines M."/>
            <person name="Stinear T.P."/>
            <person name="Bode H.B."/>
        </authorList>
    </citation>
    <scope>NUCLEOTIDE SEQUENCE [LARGE SCALE GENOMIC DNA]</scope>
    <source>
        <strain evidence="2">PB45.5</strain>
    </source>
</reference>
<dbReference type="EMBL" id="LOIC01000094">
    <property type="protein sequence ID" value="OCA52709.1"/>
    <property type="molecule type" value="Genomic_DNA"/>
</dbReference>
<evidence type="ECO:0000313" key="2">
    <source>
        <dbReference type="Proteomes" id="UP000092665"/>
    </source>
</evidence>
<organism evidence="1 2">
    <name type="scientific">Photorhabdus namnaonensis</name>
    <dbReference type="NCBI Taxonomy" id="1851568"/>
    <lineage>
        <taxon>Bacteria</taxon>
        <taxon>Pseudomonadati</taxon>
        <taxon>Pseudomonadota</taxon>
        <taxon>Gammaproteobacteria</taxon>
        <taxon>Enterobacterales</taxon>
        <taxon>Morganellaceae</taxon>
        <taxon>Photorhabdus</taxon>
    </lineage>
</organism>
<protein>
    <submittedName>
        <fullName evidence="1">Uncharacterized protein</fullName>
    </submittedName>
</protein>